<evidence type="ECO:0000256" key="1">
    <source>
        <dbReference type="ARBA" id="ARBA00023125"/>
    </source>
</evidence>
<dbReference type="AlphaFoldDB" id="A0A939PMS0"/>
<proteinExistence type="predicted"/>
<sequence>MTVLIAERGYGSFTVGDVAARAGVADNRIYRRWATWRRCSWAWRLPASPRRPRFPTTAAWNRICARTWRVSPATSAGRPAWRSCAW</sequence>
<name>A0A939PMS0_9ACTN</name>
<evidence type="ECO:0000313" key="4">
    <source>
        <dbReference type="Proteomes" id="UP000669179"/>
    </source>
</evidence>
<dbReference type="SUPFAM" id="SSF46689">
    <property type="entry name" value="Homeodomain-like"/>
    <property type="match status" value="1"/>
</dbReference>
<evidence type="ECO:0000313" key="3">
    <source>
        <dbReference type="EMBL" id="MBO2455832.1"/>
    </source>
</evidence>
<dbReference type="GO" id="GO:0003677">
    <property type="term" value="F:DNA binding"/>
    <property type="evidence" value="ECO:0007669"/>
    <property type="project" value="UniProtKB-KW"/>
</dbReference>
<accession>A0A939PMS0</accession>
<organism evidence="3 4">
    <name type="scientific">Actinomadura barringtoniae</name>
    <dbReference type="NCBI Taxonomy" id="1427535"/>
    <lineage>
        <taxon>Bacteria</taxon>
        <taxon>Bacillati</taxon>
        <taxon>Actinomycetota</taxon>
        <taxon>Actinomycetes</taxon>
        <taxon>Streptosporangiales</taxon>
        <taxon>Thermomonosporaceae</taxon>
        <taxon>Actinomadura</taxon>
    </lineage>
</organism>
<dbReference type="Pfam" id="PF00440">
    <property type="entry name" value="TetR_N"/>
    <property type="match status" value="1"/>
</dbReference>
<protein>
    <submittedName>
        <fullName evidence="3">Helix-turn-helix transcriptional regulator</fullName>
    </submittedName>
</protein>
<dbReference type="InterPro" id="IPR001647">
    <property type="entry name" value="HTH_TetR"/>
</dbReference>
<dbReference type="InterPro" id="IPR009057">
    <property type="entry name" value="Homeodomain-like_sf"/>
</dbReference>
<reference evidence="3" key="1">
    <citation type="submission" date="2021-03" db="EMBL/GenBank/DDBJ databases">
        <authorList>
            <person name="Kanchanasin P."/>
            <person name="Saeng-In P."/>
            <person name="Phongsopitanun W."/>
            <person name="Yuki M."/>
            <person name="Kudo T."/>
            <person name="Ohkuma M."/>
            <person name="Tanasupawat S."/>
        </authorList>
    </citation>
    <scope>NUCLEOTIDE SEQUENCE</scope>
    <source>
        <strain evidence="3">GKU 128</strain>
    </source>
</reference>
<keyword evidence="1" id="KW-0238">DNA-binding</keyword>
<evidence type="ECO:0000259" key="2">
    <source>
        <dbReference type="Pfam" id="PF00440"/>
    </source>
</evidence>
<dbReference type="EMBL" id="JAGEOJ010000043">
    <property type="protein sequence ID" value="MBO2455832.1"/>
    <property type="molecule type" value="Genomic_DNA"/>
</dbReference>
<keyword evidence="4" id="KW-1185">Reference proteome</keyword>
<feature type="domain" description="HTH tetR-type" evidence="2">
    <location>
        <begin position="4"/>
        <end position="34"/>
    </location>
</feature>
<dbReference type="Gene3D" id="1.10.10.60">
    <property type="entry name" value="Homeodomain-like"/>
    <property type="match status" value="1"/>
</dbReference>
<gene>
    <name evidence="3" type="ORF">J4573_52770</name>
</gene>
<dbReference type="Proteomes" id="UP000669179">
    <property type="component" value="Unassembled WGS sequence"/>
</dbReference>
<comment type="caution">
    <text evidence="3">The sequence shown here is derived from an EMBL/GenBank/DDBJ whole genome shotgun (WGS) entry which is preliminary data.</text>
</comment>